<protein>
    <submittedName>
        <fullName evidence="2">17 kDa surface antigen family protein</fullName>
    </submittedName>
</protein>
<proteinExistence type="predicted"/>
<reference evidence="2 3" key="1">
    <citation type="submission" date="2015-03" db="EMBL/GenBank/DDBJ databases">
        <authorList>
            <person name="Murphy D."/>
        </authorList>
    </citation>
    <scope>NUCLEOTIDE SEQUENCE [LARGE SCALE GENOMIC DNA]</scope>
    <source>
        <strain evidence="2 3">PAP088</strain>
    </source>
</reference>
<organism evidence="2 3">
    <name type="scientific">Mycobacteroides abscessus</name>
    <dbReference type="NCBI Taxonomy" id="36809"/>
    <lineage>
        <taxon>Bacteria</taxon>
        <taxon>Bacillati</taxon>
        <taxon>Actinomycetota</taxon>
        <taxon>Actinomycetes</taxon>
        <taxon>Mycobacteriales</taxon>
        <taxon>Mycobacteriaceae</taxon>
        <taxon>Mycobacteroides</taxon>
    </lineage>
</organism>
<dbReference type="Pfam" id="PF20530">
    <property type="entry name" value="DUF6745"/>
    <property type="match status" value="2"/>
</dbReference>
<evidence type="ECO:0000313" key="2">
    <source>
        <dbReference type="EMBL" id="CPV66384.1"/>
    </source>
</evidence>
<dbReference type="Proteomes" id="UP000045782">
    <property type="component" value="Unassembled WGS sequence"/>
</dbReference>
<name>A0A0U0ZR00_9MYCO</name>
<dbReference type="RefSeq" id="WP_052619027.1">
    <property type="nucleotide sequence ID" value="NZ_CSWP01000009.1"/>
</dbReference>
<accession>A0A0U0ZR00</accession>
<gene>
    <name evidence="2" type="ORF">ERS075579_03990</name>
</gene>
<dbReference type="EMBL" id="CSWP01000009">
    <property type="protein sequence ID" value="CPV66384.1"/>
    <property type="molecule type" value="Genomic_DNA"/>
</dbReference>
<feature type="domain" description="DUF6745" evidence="1">
    <location>
        <begin position="204"/>
        <end position="260"/>
    </location>
</feature>
<sequence>MTQPRPEPAHNIPELAARTRMLWDQRLHDTCPADRAAAEEGVRRAYIGVGHEPPQTCIWFGSLTSGLLAARLLSGDLKVNRHLGDDDEPGSPRNVLKTLARHGITRFPQPVVDYNLNWHTTSPRETLRSAAFRHGVPDTGSHSDELYEMWGPAFRAADKQLQAYEERNLVWGGHAGTHSRLDEWLFDEVLAVHEMLDAIGVDIGAISGVLQVRRSAGYWWAFQDVAVLTERPEALYCNDIGELYRKDGPAVLYRDGSSAHIQDREEILAELSARASSEHFGITGFDIARFGIDPVLPVLPRWRMLLRPPLTALSDRRRCALSGFHQKWIAEGRSTTPANRAAVERAVRRTYTVNGMDRPDIIWCDSPLAGFLTKAVLWMFGARAIDCRHQWDNGEHTKRLSARAALRVHIFDSTIEDRRMLNTNCTTVLTSIQRQLAPGVDALVEQWPAIWEQVQQIMAAAAPERALPTPQEINTLELFEIHRADDVYEAAALGALGRTIALGAARAAVARAVDLWWPMTGVSVLTEKPETVRFDERGRWHCADGPAAIYRDGFTMYAWHGTAVPADLIETGWDAHRILAERNIEIRRCAIERIGWDAFLEDLGSQPIASAADPGNPGHTLYLHNTPFDVTTRDGTPMNRVLLCTNGSVERDGSRRRYGLLVPGRHEDPVAAAAELYGVPVEAYRQLEIRR</sequence>
<evidence type="ECO:0000259" key="1">
    <source>
        <dbReference type="Pfam" id="PF20530"/>
    </source>
</evidence>
<dbReference type="InterPro" id="IPR046633">
    <property type="entry name" value="DUF6745"/>
</dbReference>
<evidence type="ECO:0000313" key="3">
    <source>
        <dbReference type="Proteomes" id="UP000045782"/>
    </source>
</evidence>
<dbReference type="AlphaFoldDB" id="A0A0U0ZR00"/>
<feature type="domain" description="DUF6745" evidence="1">
    <location>
        <begin position="492"/>
        <end position="685"/>
    </location>
</feature>